<feature type="region of interest" description="Disordered" evidence="1">
    <location>
        <begin position="272"/>
        <end position="397"/>
    </location>
</feature>
<comment type="caution">
    <text evidence="2">The sequence shown here is derived from an EMBL/GenBank/DDBJ whole genome shotgun (WGS) entry which is preliminary data.</text>
</comment>
<dbReference type="Proteomes" id="UP001201980">
    <property type="component" value="Unassembled WGS sequence"/>
</dbReference>
<keyword evidence="3" id="KW-1185">Reference proteome</keyword>
<feature type="compositionally biased region" description="Low complexity" evidence="1">
    <location>
        <begin position="753"/>
        <end position="764"/>
    </location>
</feature>
<feature type="compositionally biased region" description="Low complexity" evidence="1">
    <location>
        <begin position="653"/>
        <end position="667"/>
    </location>
</feature>
<feature type="compositionally biased region" description="Low complexity" evidence="1">
    <location>
        <begin position="381"/>
        <end position="396"/>
    </location>
</feature>
<reference evidence="2" key="1">
    <citation type="submission" date="2022-07" db="EMBL/GenBank/DDBJ databases">
        <title>Draft genome sequence of Zalerion maritima ATCC 34329, a (micro)plastics degrading marine fungus.</title>
        <authorList>
            <person name="Paco A."/>
            <person name="Goncalves M.F.M."/>
            <person name="Rocha-Santos T.A.P."/>
            <person name="Alves A."/>
        </authorList>
    </citation>
    <scope>NUCLEOTIDE SEQUENCE</scope>
    <source>
        <strain evidence="2">ATCC 34329</strain>
    </source>
</reference>
<feature type="region of interest" description="Disordered" evidence="1">
    <location>
        <begin position="616"/>
        <end position="726"/>
    </location>
</feature>
<feature type="compositionally biased region" description="Polar residues" evidence="1">
    <location>
        <begin position="74"/>
        <end position="86"/>
    </location>
</feature>
<name>A0AAD5WSV8_9PEZI</name>
<proteinExistence type="predicted"/>
<sequence>MAPTPKKDGSSAGAIASTDKPVRRSSRHRTPARAAPVQYFIRTPARQAEVEAEERAATSGASMGAASAVSTSSHGRTLQQDGSFTYSKDGRITYSGPNLGPAASSSGRGALTVLANEPTAAEQEESVSARQRREIEPHSVPTVGKHGRQHRNKNYPGAKSPKVQKNAETKTAKMVTRSATASSIADSQTNILSSATQAQPETTSQVSAPHQQEITSITLPTQTGSHLSPSQGTANTANSTGVPVQVPTQLQPQRQPSIGDPIRPHHQRIAEIRGTTLSRDPHPPPIAKKRKSSKNSNTSSNKKAKNMASPASNTQTTDSPVPRPTAPEDRSLVGEEGSNAKASFSQPGPANAPNRQAHPQMPPQGASYGPTYQANNPPFVSTSTSTSSLGPGLSPGPAFPANTLDAIYRRIIQLERTSTRQESVIQQQWSVIQTILNTQAHHSSSFVALSGYTSRLSQQHAGNPAFAPPAWSEMPPGNIPLPLPPPEIMPSRSNPYFRGERAYATPGEGNGSGALLDANTIQQTVNQHILNTEAPLTYNQNWRERMFQEEQERWAKYYAGQREMLGAAAGGPSITGHSGSSSTNVGGSNTTTVGSFPSSERERAEWTRTLAEVQAQTQSHSQNQGQGHGHGMASYGPHGGARAPASLSRPNIAASSSTLTSATAPAAVNPSPFPTYFRPSSSPGPERSGGPRIFNGPAAAVPYPTPTSTYTSKANSGAPSHSVSHFHRQINSNPASLLPAGVTLPRIVAPQVGAGGAPTTATVTSSIPREGNEVAGDENSGKTDESEPHIHDNDEDDEDMETAGAGAGDRDRNEKDGGEDTDE</sequence>
<gene>
    <name evidence="2" type="ORF">MKZ38_001842</name>
</gene>
<dbReference type="EMBL" id="JAKWBI020000151">
    <property type="protein sequence ID" value="KAJ2901454.1"/>
    <property type="molecule type" value="Genomic_DNA"/>
</dbReference>
<feature type="region of interest" description="Disordered" evidence="1">
    <location>
        <begin position="569"/>
        <end position="599"/>
    </location>
</feature>
<feature type="compositionally biased region" description="Polar residues" evidence="1">
    <location>
        <begin position="370"/>
        <end position="380"/>
    </location>
</feature>
<feature type="compositionally biased region" description="Low complexity" evidence="1">
    <location>
        <begin position="678"/>
        <end position="714"/>
    </location>
</feature>
<protein>
    <submittedName>
        <fullName evidence="2">Uncharacterized protein</fullName>
    </submittedName>
</protein>
<feature type="compositionally biased region" description="Basic and acidic residues" evidence="1">
    <location>
        <begin position="808"/>
        <end position="823"/>
    </location>
</feature>
<feature type="compositionally biased region" description="Basic and acidic residues" evidence="1">
    <location>
        <begin position="779"/>
        <end position="792"/>
    </location>
</feature>
<dbReference type="AlphaFoldDB" id="A0AAD5WSV8"/>
<feature type="compositionally biased region" description="Low complexity" evidence="1">
    <location>
        <begin position="294"/>
        <end position="313"/>
    </location>
</feature>
<organism evidence="2 3">
    <name type="scientific">Zalerion maritima</name>
    <dbReference type="NCBI Taxonomy" id="339359"/>
    <lineage>
        <taxon>Eukaryota</taxon>
        <taxon>Fungi</taxon>
        <taxon>Dikarya</taxon>
        <taxon>Ascomycota</taxon>
        <taxon>Pezizomycotina</taxon>
        <taxon>Sordariomycetes</taxon>
        <taxon>Lulworthiomycetidae</taxon>
        <taxon>Lulworthiales</taxon>
        <taxon>Lulworthiaceae</taxon>
        <taxon>Zalerion</taxon>
    </lineage>
</organism>
<feature type="compositionally biased region" description="Low complexity" evidence="1">
    <location>
        <begin position="57"/>
        <end position="73"/>
    </location>
</feature>
<feature type="compositionally biased region" description="Polar residues" evidence="1">
    <location>
        <begin position="177"/>
        <end position="241"/>
    </location>
</feature>
<evidence type="ECO:0000313" key="2">
    <source>
        <dbReference type="EMBL" id="KAJ2901454.1"/>
    </source>
</evidence>
<feature type="region of interest" description="Disordered" evidence="1">
    <location>
        <begin position="1"/>
        <end position="243"/>
    </location>
</feature>
<feature type="compositionally biased region" description="Low complexity" evidence="1">
    <location>
        <begin position="575"/>
        <end position="595"/>
    </location>
</feature>
<feature type="region of interest" description="Disordered" evidence="1">
    <location>
        <begin position="753"/>
        <end position="823"/>
    </location>
</feature>
<accession>A0AAD5WSV8</accession>
<evidence type="ECO:0000313" key="3">
    <source>
        <dbReference type="Proteomes" id="UP001201980"/>
    </source>
</evidence>
<evidence type="ECO:0000256" key="1">
    <source>
        <dbReference type="SAM" id="MobiDB-lite"/>
    </source>
</evidence>
<feature type="compositionally biased region" description="Polar residues" evidence="1">
    <location>
        <begin position="715"/>
        <end position="726"/>
    </location>
</feature>